<proteinExistence type="inferred from homology"/>
<dbReference type="SUPFAM" id="SSF53067">
    <property type="entry name" value="Actin-like ATPase domain"/>
    <property type="match status" value="2"/>
</dbReference>
<evidence type="ECO:0000259" key="13">
    <source>
        <dbReference type="Pfam" id="PF02782"/>
    </source>
</evidence>
<evidence type="ECO:0000256" key="8">
    <source>
        <dbReference type="ARBA" id="ARBA00052101"/>
    </source>
</evidence>
<comment type="caution">
    <text evidence="14">The sequence shown here is derived from an EMBL/GenBank/DDBJ whole genome shotgun (WGS) entry which is preliminary data.</text>
</comment>
<feature type="binding site" evidence="9">
    <location>
        <position position="311"/>
    </location>
    <ligand>
        <name>ATP</name>
        <dbReference type="ChEBI" id="CHEBI:30616"/>
    </ligand>
</feature>
<dbReference type="UniPathway" id="UPA00618">
    <property type="reaction ID" value="UER00672"/>
</dbReference>
<protein>
    <recommendedName>
        <fullName evidence="9">Glycerol kinase</fullName>
        <ecNumber evidence="9">2.7.1.30</ecNumber>
    </recommendedName>
    <alternativeName>
        <fullName evidence="9">ATP:glycerol 3-phosphotransferase</fullName>
    </alternativeName>
    <alternativeName>
        <fullName evidence="9">Glycerokinase</fullName>
        <shortName evidence="9">GK</shortName>
    </alternativeName>
</protein>
<dbReference type="EMBL" id="PPPD01000002">
    <property type="protein sequence ID" value="PNY79709.1"/>
    <property type="molecule type" value="Genomic_DNA"/>
</dbReference>
<name>A0A2K3UT50_9DEIO</name>
<comment type="catalytic activity">
    <reaction evidence="8 9">
        <text>glycerol + ATP = sn-glycerol 3-phosphate + ADP + H(+)</text>
        <dbReference type="Rhea" id="RHEA:21644"/>
        <dbReference type="ChEBI" id="CHEBI:15378"/>
        <dbReference type="ChEBI" id="CHEBI:17754"/>
        <dbReference type="ChEBI" id="CHEBI:30616"/>
        <dbReference type="ChEBI" id="CHEBI:57597"/>
        <dbReference type="ChEBI" id="CHEBI:456216"/>
        <dbReference type="EC" id="2.7.1.30"/>
    </reaction>
</comment>
<evidence type="ECO:0000256" key="3">
    <source>
        <dbReference type="ARBA" id="ARBA00022679"/>
    </source>
</evidence>
<evidence type="ECO:0000256" key="11">
    <source>
        <dbReference type="SAM" id="MobiDB-lite"/>
    </source>
</evidence>
<feature type="binding site" evidence="9">
    <location>
        <position position="242"/>
    </location>
    <ligand>
        <name>glycerol</name>
        <dbReference type="ChEBI" id="CHEBI:17754"/>
    </ligand>
</feature>
<feature type="binding site" evidence="9">
    <location>
        <position position="411"/>
    </location>
    <ligand>
        <name>ATP</name>
        <dbReference type="ChEBI" id="CHEBI:30616"/>
    </ligand>
</feature>
<dbReference type="FunFam" id="3.30.420.40:FF:000007">
    <property type="entry name" value="Glycerol kinase"/>
    <property type="match status" value="1"/>
</dbReference>
<feature type="binding site" evidence="9">
    <location>
        <position position="307"/>
    </location>
    <ligand>
        <name>ATP</name>
        <dbReference type="ChEBI" id="CHEBI:30616"/>
    </ligand>
</feature>
<feature type="binding site" evidence="9">
    <location>
        <position position="13"/>
    </location>
    <ligand>
        <name>ATP</name>
        <dbReference type="ChEBI" id="CHEBI:30616"/>
    </ligand>
</feature>
<organism evidence="14 15">
    <name type="scientific">Deinococcus koreensis</name>
    <dbReference type="NCBI Taxonomy" id="2054903"/>
    <lineage>
        <taxon>Bacteria</taxon>
        <taxon>Thermotogati</taxon>
        <taxon>Deinococcota</taxon>
        <taxon>Deinococci</taxon>
        <taxon>Deinococcales</taxon>
        <taxon>Deinococcaceae</taxon>
        <taxon>Deinococcus</taxon>
    </lineage>
</organism>
<dbReference type="NCBIfam" id="TIGR01311">
    <property type="entry name" value="glycerol_kin"/>
    <property type="match status" value="1"/>
</dbReference>
<dbReference type="Pfam" id="PF00370">
    <property type="entry name" value="FGGY_N"/>
    <property type="match status" value="1"/>
</dbReference>
<dbReference type="CDD" id="cd07786">
    <property type="entry name" value="FGGY_EcGK_like"/>
    <property type="match status" value="1"/>
</dbReference>
<keyword evidence="3 9" id="KW-0808">Transferase</keyword>
<dbReference type="GO" id="GO:0019563">
    <property type="term" value="P:glycerol catabolic process"/>
    <property type="evidence" value="ECO:0007669"/>
    <property type="project" value="UniProtKB-UniRule"/>
</dbReference>
<evidence type="ECO:0000256" key="1">
    <source>
        <dbReference type="ARBA" id="ARBA00005190"/>
    </source>
</evidence>
<evidence type="ECO:0000256" key="7">
    <source>
        <dbReference type="ARBA" id="ARBA00022840"/>
    </source>
</evidence>
<dbReference type="PANTHER" id="PTHR10196">
    <property type="entry name" value="SUGAR KINASE"/>
    <property type="match status" value="1"/>
</dbReference>
<keyword evidence="6 9" id="KW-0319">Glycerol metabolism</keyword>
<feature type="region of interest" description="Disordered" evidence="11">
    <location>
        <begin position="475"/>
        <end position="500"/>
    </location>
</feature>
<dbReference type="InterPro" id="IPR018483">
    <property type="entry name" value="Carb_kinase_FGGY_CS"/>
</dbReference>
<feature type="binding site" evidence="9">
    <location>
        <position position="16"/>
    </location>
    <ligand>
        <name>ADP</name>
        <dbReference type="ChEBI" id="CHEBI:456216"/>
    </ligand>
</feature>
<evidence type="ECO:0000256" key="2">
    <source>
        <dbReference type="ARBA" id="ARBA00009156"/>
    </source>
</evidence>
<dbReference type="InterPro" id="IPR018484">
    <property type="entry name" value="FGGY_N"/>
</dbReference>
<evidence type="ECO:0000256" key="10">
    <source>
        <dbReference type="RuleBase" id="RU003733"/>
    </source>
</evidence>
<feature type="binding site" evidence="9">
    <location>
        <position position="411"/>
    </location>
    <ligand>
        <name>ADP</name>
        <dbReference type="ChEBI" id="CHEBI:456216"/>
    </ligand>
</feature>
<feature type="binding site" evidence="9">
    <location>
        <position position="82"/>
    </location>
    <ligand>
        <name>glycerol</name>
        <dbReference type="ChEBI" id="CHEBI:17754"/>
    </ligand>
</feature>
<gene>
    <name evidence="9 14" type="primary">glpK</name>
    <name evidence="14" type="ORF">CVO96_17280</name>
</gene>
<dbReference type="GO" id="GO:0005829">
    <property type="term" value="C:cytosol"/>
    <property type="evidence" value="ECO:0007669"/>
    <property type="project" value="TreeGrafter"/>
</dbReference>
<evidence type="ECO:0000256" key="4">
    <source>
        <dbReference type="ARBA" id="ARBA00022741"/>
    </source>
</evidence>
<dbReference type="GO" id="GO:0006072">
    <property type="term" value="P:glycerol-3-phosphate metabolic process"/>
    <property type="evidence" value="ECO:0007669"/>
    <property type="project" value="InterPro"/>
</dbReference>
<feature type="binding site" evidence="9">
    <location>
        <position position="242"/>
    </location>
    <ligand>
        <name>sn-glycerol 3-phosphate</name>
        <dbReference type="ChEBI" id="CHEBI:57597"/>
    </ligand>
</feature>
<evidence type="ECO:0000256" key="9">
    <source>
        <dbReference type="HAMAP-Rule" id="MF_00186"/>
    </source>
</evidence>
<feature type="domain" description="Carbohydrate kinase FGGY N-terminal" evidence="12">
    <location>
        <begin position="4"/>
        <end position="249"/>
    </location>
</feature>
<dbReference type="RefSeq" id="WP_103313693.1">
    <property type="nucleotide sequence ID" value="NZ_PPPD01000002.1"/>
</dbReference>
<feature type="domain" description="Carbohydrate kinase FGGY C-terminal" evidence="13">
    <location>
        <begin position="259"/>
        <end position="450"/>
    </location>
</feature>
<dbReference type="AlphaFoldDB" id="A0A2K3UT50"/>
<feature type="binding site" evidence="9">
    <location>
        <position position="83"/>
    </location>
    <ligand>
        <name>glycerol</name>
        <dbReference type="ChEBI" id="CHEBI:17754"/>
    </ligand>
</feature>
<feature type="binding site" evidence="9">
    <location>
        <position position="83"/>
    </location>
    <ligand>
        <name>sn-glycerol 3-phosphate</name>
        <dbReference type="ChEBI" id="CHEBI:57597"/>
    </ligand>
</feature>
<reference evidence="14 15" key="1">
    <citation type="submission" date="2018-01" db="EMBL/GenBank/DDBJ databases">
        <title>Deinococcus koreensis sp. nov., a radiation-resistant bacterium isolated from river water.</title>
        <authorList>
            <person name="Choi A."/>
        </authorList>
    </citation>
    <scope>NUCLEOTIDE SEQUENCE [LARGE SCALE GENOMIC DNA]</scope>
    <source>
        <strain evidence="14 15">SJW1-2</strain>
    </source>
</reference>
<dbReference type="Pfam" id="PF02782">
    <property type="entry name" value="FGGY_C"/>
    <property type="match status" value="1"/>
</dbReference>
<feature type="binding site" evidence="9">
    <location>
        <position position="12"/>
    </location>
    <ligand>
        <name>sn-glycerol 3-phosphate</name>
        <dbReference type="ChEBI" id="CHEBI:57597"/>
    </ligand>
</feature>
<dbReference type="PROSITE" id="PS00445">
    <property type="entry name" value="FGGY_KINASES_2"/>
    <property type="match status" value="1"/>
</dbReference>
<feature type="binding site" evidence="9">
    <location>
        <position position="415"/>
    </location>
    <ligand>
        <name>ADP</name>
        <dbReference type="ChEBI" id="CHEBI:456216"/>
    </ligand>
</feature>
<dbReference type="InterPro" id="IPR005999">
    <property type="entry name" value="Glycerol_kin"/>
</dbReference>
<dbReference type="EC" id="2.7.1.30" evidence="9"/>
<dbReference type="Gene3D" id="3.30.420.40">
    <property type="match status" value="2"/>
</dbReference>
<dbReference type="InterPro" id="IPR000577">
    <property type="entry name" value="Carb_kinase_FGGY"/>
</dbReference>
<comment type="function">
    <text evidence="9">Key enzyme in the regulation of glycerol uptake and metabolism. Catalyzes the phosphorylation of glycerol to yield sn-glycerol 3-phosphate.</text>
</comment>
<dbReference type="GO" id="GO:0004370">
    <property type="term" value="F:glycerol kinase activity"/>
    <property type="evidence" value="ECO:0007669"/>
    <property type="project" value="UniProtKB-UniRule"/>
</dbReference>
<feature type="binding site" evidence="9">
    <location>
        <position position="14"/>
    </location>
    <ligand>
        <name>ATP</name>
        <dbReference type="ChEBI" id="CHEBI:30616"/>
    </ligand>
</feature>
<dbReference type="OrthoDB" id="9805576at2"/>
<feature type="binding site" evidence="9">
    <location>
        <position position="12"/>
    </location>
    <ligand>
        <name>ATP</name>
        <dbReference type="ChEBI" id="CHEBI:30616"/>
    </ligand>
</feature>
<sequence>MTQYILALDQGTTSSRAIVFDRAGAVVARAQKEFTQHFPQPGWVEHDAAEIWSTQSGVMQEALSSAGLRAADLAAIGITNQRETVVVWNRLSGQPIGRAIVWQDRRTAGLCDELRAAGKADLIKQKTGLELDAYFSGTKVRWLLDHVPGARAQAEAGELCFGTVDSWLVYKLTGGLHVTDASNASRTLLYDIHAGGWDDGLLTLLDVPRSMLPEVRSSSEVYGQTSKGLLGAQVPIGGIAGDQQAATFGQACLDVGMAKNTYGTGCFMLLNTGAQAVDSAHRLLTTVAWQLAGQRTYALEGGVFVAGAVVQWLRDGLGLIRHSSEVEALATSVPDSGGVVLVPAFVGLGAPYWDPYARGTVVGLTRGTTGAHIARAALESVAFQSAELLEAMQQDTARGGTQVHELRVDGGGAGNDAMMQFQADILGVPVVRPKITETTALGAAYLAGLAVGFWQDQDELKALWQVDRRFEPGMGRDEAQGRLQTWKRAVERSRDWAKPG</sequence>
<evidence type="ECO:0000313" key="14">
    <source>
        <dbReference type="EMBL" id="PNY79709.1"/>
    </source>
</evidence>
<keyword evidence="4 9" id="KW-0547">Nucleotide-binding</keyword>
<keyword evidence="5 9" id="KW-0418">Kinase</keyword>
<feature type="binding site" evidence="9">
    <location>
        <position position="264"/>
    </location>
    <ligand>
        <name>ATP</name>
        <dbReference type="ChEBI" id="CHEBI:30616"/>
    </ligand>
</feature>
<dbReference type="Proteomes" id="UP000236379">
    <property type="component" value="Unassembled WGS sequence"/>
</dbReference>
<dbReference type="PANTHER" id="PTHR10196:SF69">
    <property type="entry name" value="GLYCEROL KINASE"/>
    <property type="match status" value="1"/>
</dbReference>
<dbReference type="NCBIfam" id="NF000756">
    <property type="entry name" value="PRK00047.1"/>
    <property type="match status" value="1"/>
</dbReference>
<feature type="binding site" evidence="9">
    <location>
        <position position="307"/>
    </location>
    <ligand>
        <name>ADP</name>
        <dbReference type="ChEBI" id="CHEBI:456216"/>
    </ligand>
</feature>
<accession>A0A2K3UT50</accession>
<feature type="binding site" evidence="9">
    <location>
        <position position="243"/>
    </location>
    <ligand>
        <name>glycerol</name>
        <dbReference type="ChEBI" id="CHEBI:17754"/>
    </ligand>
</feature>
<dbReference type="GO" id="GO:0005524">
    <property type="term" value="F:ATP binding"/>
    <property type="evidence" value="ECO:0007669"/>
    <property type="project" value="UniProtKB-UniRule"/>
</dbReference>
<dbReference type="PROSITE" id="PS00933">
    <property type="entry name" value="FGGY_KINASES_1"/>
    <property type="match status" value="1"/>
</dbReference>
<keyword evidence="7 9" id="KW-0067">ATP-binding</keyword>
<feature type="binding site" evidence="9">
    <location>
        <position position="264"/>
    </location>
    <ligand>
        <name>ADP</name>
        <dbReference type="ChEBI" id="CHEBI:456216"/>
    </ligand>
</feature>
<dbReference type="FunFam" id="3.30.420.40:FF:000008">
    <property type="entry name" value="Glycerol kinase"/>
    <property type="match status" value="1"/>
</dbReference>
<feature type="binding site" evidence="9">
    <location>
        <position position="134"/>
    </location>
    <ligand>
        <name>sn-glycerol 3-phosphate</name>
        <dbReference type="ChEBI" id="CHEBI:57597"/>
    </ligand>
</feature>
<keyword evidence="15" id="KW-1185">Reference proteome</keyword>
<dbReference type="InterPro" id="IPR018485">
    <property type="entry name" value="FGGY_C"/>
</dbReference>
<comment type="pathway">
    <text evidence="1 9">Polyol metabolism; glycerol degradation via glycerol kinase pathway; sn-glycerol 3-phosphate from glycerol: step 1/1.</text>
</comment>
<feature type="binding site" evidence="9">
    <location>
        <position position="82"/>
    </location>
    <ligand>
        <name>sn-glycerol 3-phosphate</name>
        <dbReference type="ChEBI" id="CHEBI:57597"/>
    </ligand>
</feature>
<feature type="binding site" evidence="9">
    <location>
        <position position="134"/>
    </location>
    <ligand>
        <name>glycerol</name>
        <dbReference type="ChEBI" id="CHEBI:17754"/>
    </ligand>
</feature>
<evidence type="ECO:0000259" key="12">
    <source>
        <dbReference type="Pfam" id="PF00370"/>
    </source>
</evidence>
<dbReference type="PIRSF" id="PIRSF000538">
    <property type="entry name" value="GlpK"/>
    <property type="match status" value="1"/>
</dbReference>
<comment type="similarity">
    <text evidence="2 9 10">Belongs to the FGGY kinase family.</text>
</comment>
<dbReference type="InterPro" id="IPR043129">
    <property type="entry name" value="ATPase_NBD"/>
</dbReference>
<evidence type="ECO:0000313" key="15">
    <source>
        <dbReference type="Proteomes" id="UP000236379"/>
    </source>
</evidence>
<evidence type="ECO:0000256" key="6">
    <source>
        <dbReference type="ARBA" id="ARBA00022798"/>
    </source>
</evidence>
<feature type="compositionally biased region" description="Basic and acidic residues" evidence="11">
    <location>
        <begin position="488"/>
        <end position="500"/>
    </location>
</feature>
<feature type="binding site" evidence="9">
    <location>
        <position position="12"/>
    </location>
    <ligand>
        <name>ADP</name>
        <dbReference type="ChEBI" id="CHEBI:456216"/>
    </ligand>
</feature>
<comment type="activity regulation">
    <text evidence="9">Inhibited by fructose 1,6-bisphosphate (FBP).</text>
</comment>
<dbReference type="HAMAP" id="MF_00186">
    <property type="entry name" value="Glycerol_kin"/>
    <property type="match status" value="1"/>
</dbReference>
<evidence type="ECO:0000256" key="5">
    <source>
        <dbReference type="ARBA" id="ARBA00022777"/>
    </source>
</evidence>